<dbReference type="EMBL" id="PJQM01000749">
    <property type="protein sequence ID" value="RCI04217.1"/>
    <property type="molecule type" value="Genomic_DNA"/>
</dbReference>
<organism evidence="1 2">
    <name type="scientific">Rhizopus stolonifer</name>
    <name type="common">Rhizopus nigricans</name>
    <dbReference type="NCBI Taxonomy" id="4846"/>
    <lineage>
        <taxon>Eukaryota</taxon>
        <taxon>Fungi</taxon>
        <taxon>Fungi incertae sedis</taxon>
        <taxon>Mucoromycota</taxon>
        <taxon>Mucoromycotina</taxon>
        <taxon>Mucoromycetes</taxon>
        <taxon>Mucorales</taxon>
        <taxon>Mucorineae</taxon>
        <taxon>Rhizopodaceae</taxon>
        <taxon>Rhizopus</taxon>
    </lineage>
</organism>
<dbReference type="AlphaFoldDB" id="A0A367KPZ1"/>
<dbReference type="OrthoDB" id="2137681at2759"/>
<accession>A0A367KPZ1</accession>
<reference evidence="1 2" key="1">
    <citation type="journal article" date="2018" name="G3 (Bethesda)">
        <title>Phylogenetic and Phylogenomic Definition of Rhizopus Species.</title>
        <authorList>
            <person name="Gryganskyi A.P."/>
            <person name="Golan J."/>
            <person name="Dolatabadi S."/>
            <person name="Mondo S."/>
            <person name="Robb S."/>
            <person name="Idnurm A."/>
            <person name="Muszewska A."/>
            <person name="Steczkiewicz K."/>
            <person name="Masonjones S."/>
            <person name="Liao H.L."/>
            <person name="Gajdeczka M.T."/>
            <person name="Anike F."/>
            <person name="Vuek A."/>
            <person name="Anishchenko I.M."/>
            <person name="Voigt K."/>
            <person name="de Hoog G.S."/>
            <person name="Smith M.E."/>
            <person name="Heitman J."/>
            <person name="Vilgalys R."/>
            <person name="Stajich J.E."/>
        </authorList>
    </citation>
    <scope>NUCLEOTIDE SEQUENCE [LARGE SCALE GENOMIC DNA]</scope>
    <source>
        <strain evidence="1 2">LSU 92-RS-03</strain>
    </source>
</reference>
<gene>
    <name evidence="1" type="ORF">CU098_000255</name>
</gene>
<sequence length="610" mass="70704">EDHENTPVPLRRKNSVRVGKKVISELLESDNVAHAVTILQKALDHLEMTQTDGEDEKEVSKVYSQIIRSLCDPNIASIVNEMSKRKDGQALDIQESILWRLFTKVVESGYVLERDAHLTVVNQLVEAEQKSLSLQAMYALPRREWDTLCYRIAVLLHLMQTPKQIQEAQGLLSDYGKLDLEIANPIAPQDLPPIHMEMPSMKHVTEADQFKLWMFYQAALSNSDEEWRRTQESYETLRQHHLETLERKGSMKDWAMEHFFLETEKQQIDRVSTDNDNTMIYVALQKSQFEYGWQVYQAMEEAVNESTPCIVMHLCWVAFRQIPIADITRRREWEHRAWSVYSRFMCSEYLHPEQSEAPGFLHDILSIAANSPESIVDKKARYTKAMSVYQLLVRLHFHKLLCDDRVLEPILCALLYECQGAPSHIMSMSNKAFEIWDRKMEIMRQDNVSVYSLSMVWALLVFCLKSGNQHDFEKILVFLLKEGPIQDLPSSVLAPIQAFHDTYACEGCYFMNYMFKHIEFTDDNSGNQPVMMNQYGFLSDSTQTKHKRSSSDFLEHPMLRTNIQEVQANSLGMAILIGASKGEEMLSKPMHYSTKKAKAIIRHCLKKKEM</sequence>
<name>A0A367KPZ1_RHIST</name>
<evidence type="ECO:0000313" key="1">
    <source>
        <dbReference type="EMBL" id="RCI04217.1"/>
    </source>
</evidence>
<evidence type="ECO:0000313" key="2">
    <source>
        <dbReference type="Proteomes" id="UP000253551"/>
    </source>
</evidence>
<protein>
    <submittedName>
        <fullName evidence="1">Uncharacterized protein</fullName>
    </submittedName>
</protein>
<keyword evidence="2" id="KW-1185">Reference proteome</keyword>
<dbReference type="Proteomes" id="UP000253551">
    <property type="component" value="Unassembled WGS sequence"/>
</dbReference>
<comment type="caution">
    <text evidence="1">The sequence shown here is derived from an EMBL/GenBank/DDBJ whole genome shotgun (WGS) entry which is preliminary data.</text>
</comment>
<proteinExistence type="predicted"/>
<dbReference type="STRING" id="4846.A0A367KPZ1"/>
<feature type="non-terminal residue" evidence="1">
    <location>
        <position position="1"/>
    </location>
</feature>